<accession>A0A255Z9T3</accession>
<evidence type="ECO:0000256" key="3">
    <source>
        <dbReference type="ARBA" id="ARBA00023237"/>
    </source>
</evidence>
<evidence type="ECO:0000313" key="5">
    <source>
        <dbReference type="Proteomes" id="UP000216605"/>
    </source>
</evidence>
<gene>
    <name evidence="4" type="ORF">CHU92_07810</name>
</gene>
<dbReference type="Gene3D" id="2.170.130.10">
    <property type="entry name" value="TonB-dependent receptor, plug domain"/>
    <property type="match status" value="1"/>
</dbReference>
<dbReference type="EMBL" id="NOXV01000251">
    <property type="protein sequence ID" value="OYQ37654.1"/>
    <property type="molecule type" value="Genomic_DNA"/>
</dbReference>
<dbReference type="Proteomes" id="UP000216605">
    <property type="component" value="Unassembled WGS sequence"/>
</dbReference>
<dbReference type="GO" id="GO:0009279">
    <property type="term" value="C:cell outer membrane"/>
    <property type="evidence" value="ECO:0007669"/>
    <property type="project" value="UniProtKB-SubCell"/>
</dbReference>
<dbReference type="InterPro" id="IPR036942">
    <property type="entry name" value="Beta-barrel_TonB_sf"/>
</dbReference>
<dbReference type="RefSeq" id="WP_094414309.1">
    <property type="nucleotide sequence ID" value="NZ_NOXV01000251.1"/>
</dbReference>
<protein>
    <submittedName>
        <fullName evidence="4">Uncharacterized protein</fullName>
    </submittedName>
</protein>
<dbReference type="Gene3D" id="2.40.170.20">
    <property type="entry name" value="TonB-dependent receptor, beta-barrel domain"/>
    <property type="match status" value="1"/>
</dbReference>
<evidence type="ECO:0000313" key="4">
    <source>
        <dbReference type="EMBL" id="OYQ37654.1"/>
    </source>
</evidence>
<keyword evidence="3" id="KW-0998">Cell outer membrane</keyword>
<dbReference type="InterPro" id="IPR008969">
    <property type="entry name" value="CarboxyPept-like_regulatory"/>
</dbReference>
<dbReference type="SUPFAM" id="SSF49464">
    <property type="entry name" value="Carboxypeptidase regulatory domain-like"/>
    <property type="match status" value="1"/>
</dbReference>
<dbReference type="InterPro" id="IPR037066">
    <property type="entry name" value="Plug_dom_sf"/>
</dbReference>
<dbReference type="OrthoDB" id="9803050at2"/>
<comment type="caution">
    <text evidence="4">The sequence shown here is derived from an EMBL/GenBank/DDBJ whole genome shotgun (WGS) entry which is preliminary data.</text>
</comment>
<reference evidence="4 5" key="1">
    <citation type="submission" date="2017-07" db="EMBL/GenBank/DDBJ databases">
        <title>Flavobacterium cyanobacteriorum sp. nov., isolated from cyanobacterial aggregates in a eutrophic lake.</title>
        <authorList>
            <person name="Cai H."/>
        </authorList>
    </citation>
    <scope>NUCLEOTIDE SEQUENCE [LARGE SCALE GENOMIC DNA]</scope>
    <source>
        <strain evidence="4 5">TH021</strain>
    </source>
</reference>
<dbReference type="AlphaFoldDB" id="A0A255Z9T3"/>
<dbReference type="SUPFAM" id="SSF56935">
    <property type="entry name" value="Porins"/>
    <property type="match status" value="1"/>
</dbReference>
<organism evidence="4 5">
    <name type="scientific">Flavobacterium cyanobacteriorum</name>
    <dbReference type="NCBI Taxonomy" id="2022802"/>
    <lineage>
        <taxon>Bacteria</taxon>
        <taxon>Pseudomonadati</taxon>
        <taxon>Bacteroidota</taxon>
        <taxon>Flavobacteriia</taxon>
        <taxon>Flavobacteriales</taxon>
        <taxon>Flavobacteriaceae</taxon>
        <taxon>Flavobacterium</taxon>
    </lineage>
</organism>
<keyword evidence="2" id="KW-0472">Membrane</keyword>
<proteinExistence type="predicted"/>
<name>A0A255Z9T3_9FLAO</name>
<evidence type="ECO:0000256" key="2">
    <source>
        <dbReference type="ARBA" id="ARBA00023136"/>
    </source>
</evidence>
<keyword evidence="5" id="KW-1185">Reference proteome</keyword>
<sequence length="840" mass="95498">MIISTKNFSLLLLFCFILVPVYGQDEYKNTELKEVLSSLETLHNIRFSYLDNDIQDVKIIAPDKNLPLKVKLRYIENRTGLSYKESGARYIILYRETGQSVRSLCGYVLDENNLPLENASITFDNEKVTYTGADGYFELPYPQTGNIVVELVGFESKIFTAKSFNGDCKAITLNGGIRILDEVIAERYLTSGITKKNGVFSIKPKKFGILPGLIEPDVLSTMQQLPGIGSIDETLSNINVRGGTHDQNLFLWNDIRLFQTGHFFGLISALNPNPAYTIKILKNGTSAYYGESVSSVIDISSRSETIPDNATSIGSNMINADFYTRLKVSSTANVEVSARRSFTDVIELPTYSKYSKRIFQNTVVTQLNNSADVNYRSDKEFYFYDFTGQYQQKIGRNNLYMNFIGIKNKLDFTEGFLVARSISSLNQLTLGGSIAWHTRWDEYNTSQVSFYNSYYSLESENFNDNNNSDLKQDNIVNDKGLRLSHTIIINPGLSLKSGYQFNQTSIENSELVNRLFLDGLKTVLRTHALLAEMDYISANEVVAATFGIRGNYIEQFHKFLPEPRMQFTYKISNTWRLEALGEIKSQTVSQAVELQDDFLGLEKRRWVQANNRDIPVQKSAQVSAGLSFKDKGWLFSLEHFYKNVDGITTSGQAFQDQLETVLATGNYSVQGTEILVQKEFKGFYAWLSYTWNNNNYKFDDFSPYKFPSNFEIAHTLNSAAIYEVYNFKIAFGARWFTGRPVTTPVSVQPATDGMGNNVILYGDPNADNIENFFQMNFSATYTWKFQKKTTLQLGVSVLNLFNRQNIINRYYRYNTDAQAIEVVNTYSVERTPNALIKLSF</sequence>
<evidence type="ECO:0000256" key="1">
    <source>
        <dbReference type="ARBA" id="ARBA00004442"/>
    </source>
</evidence>
<comment type="subcellular location">
    <subcellularLocation>
        <location evidence="1">Cell outer membrane</location>
    </subcellularLocation>
</comment>